<dbReference type="AlphaFoldDB" id="A0A8B7NW70"/>
<dbReference type="InterPro" id="IPR023415">
    <property type="entry name" value="LDLR_class-A_CS"/>
</dbReference>
<comment type="subcellular location">
    <subcellularLocation>
        <location evidence="2">Endomembrane system</location>
    </subcellularLocation>
    <subcellularLocation>
        <location evidence="1">Membrane</location>
        <topology evidence="1">Single-pass membrane protein</topology>
    </subcellularLocation>
</comment>
<keyword evidence="9" id="KW-0325">Glycoprotein</keyword>
<evidence type="ECO:0000313" key="13">
    <source>
        <dbReference type="RefSeq" id="XP_018018029.2"/>
    </source>
</evidence>
<feature type="disulfide bond" evidence="10">
    <location>
        <begin position="33"/>
        <end position="45"/>
    </location>
</feature>
<evidence type="ECO:0000256" key="8">
    <source>
        <dbReference type="ARBA" id="ARBA00023170"/>
    </source>
</evidence>
<evidence type="ECO:0000313" key="12">
    <source>
        <dbReference type="Proteomes" id="UP000694843"/>
    </source>
</evidence>
<evidence type="ECO:0000256" key="7">
    <source>
        <dbReference type="ARBA" id="ARBA00023157"/>
    </source>
</evidence>
<reference evidence="13" key="1">
    <citation type="submission" date="2025-08" db="UniProtKB">
        <authorList>
            <consortium name="RefSeq"/>
        </authorList>
    </citation>
    <scope>IDENTIFICATION</scope>
    <source>
        <tissue evidence="13">Whole organism</tissue>
    </source>
</reference>
<keyword evidence="12" id="KW-1185">Reference proteome</keyword>
<feature type="disulfide bond" evidence="10">
    <location>
        <begin position="52"/>
        <end position="67"/>
    </location>
</feature>
<dbReference type="PROSITE" id="PS01209">
    <property type="entry name" value="LDLRA_1"/>
    <property type="match status" value="2"/>
</dbReference>
<feature type="disulfide bond" evidence="10">
    <location>
        <begin position="81"/>
        <end position="99"/>
    </location>
</feature>
<dbReference type="PROSITE" id="PS50068">
    <property type="entry name" value="LDLRA_2"/>
    <property type="match status" value="3"/>
</dbReference>
<dbReference type="KEGG" id="hazt:108674575"/>
<feature type="disulfide bond" evidence="10">
    <location>
        <begin position="134"/>
        <end position="149"/>
    </location>
</feature>
<keyword evidence="4" id="KW-0677">Repeat</keyword>
<dbReference type="RefSeq" id="XP_018018029.2">
    <property type="nucleotide sequence ID" value="XM_018162540.2"/>
</dbReference>
<feature type="chain" id="PRO_5037424658" evidence="11">
    <location>
        <begin position="25"/>
        <end position="163"/>
    </location>
</feature>
<keyword evidence="7 10" id="KW-1015">Disulfide bond</keyword>
<accession>A0A8B7NW70</accession>
<evidence type="ECO:0000256" key="4">
    <source>
        <dbReference type="ARBA" id="ARBA00022737"/>
    </source>
</evidence>
<dbReference type="GO" id="GO:0012505">
    <property type="term" value="C:endomembrane system"/>
    <property type="evidence" value="ECO:0007669"/>
    <property type="project" value="UniProtKB-SubCell"/>
</dbReference>
<dbReference type="CDD" id="cd00112">
    <property type="entry name" value="LDLa"/>
    <property type="match status" value="1"/>
</dbReference>
<keyword evidence="8" id="KW-0675">Receptor</keyword>
<evidence type="ECO:0000256" key="1">
    <source>
        <dbReference type="ARBA" id="ARBA00004167"/>
    </source>
</evidence>
<dbReference type="Gene3D" id="4.10.400.10">
    <property type="entry name" value="Low-density Lipoprotein Receptor"/>
    <property type="match status" value="3"/>
</dbReference>
<feature type="signal peptide" evidence="11">
    <location>
        <begin position="1"/>
        <end position="24"/>
    </location>
</feature>
<feature type="disulfide bond" evidence="10">
    <location>
        <begin position="115"/>
        <end position="127"/>
    </location>
</feature>
<keyword evidence="3" id="KW-0812">Transmembrane</keyword>
<dbReference type="GeneID" id="108674575"/>
<evidence type="ECO:0000256" key="6">
    <source>
        <dbReference type="ARBA" id="ARBA00023136"/>
    </source>
</evidence>
<keyword evidence="5" id="KW-1133">Transmembrane helix</keyword>
<feature type="disulfide bond" evidence="10">
    <location>
        <begin position="93"/>
        <end position="108"/>
    </location>
</feature>
<dbReference type="Proteomes" id="UP000694843">
    <property type="component" value="Unplaced"/>
</dbReference>
<proteinExistence type="predicted"/>
<keyword evidence="11" id="KW-0732">Signal</keyword>
<evidence type="ECO:0000256" key="11">
    <source>
        <dbReference type="SAM" id="SignalP"/>
    </source>
</evidence>
<dbReference type="PRINTS" id="PR00261">
    <property type="entry name" value="LDLRECEPTOR"/>
</dbReference>
<dbReference type="FunFam" id="4.10.400.10:FF:000045">
    <property type="entry name" value="Low-density lipoprotein receptor-related protein 2"/>
    <property type="match status" value="1"/>
</dbReference>
<dbReference type="Pfam" id="PF00057">
    <property type="entry name" value="Ldl_recept_a"/>
    <property type="match status" value="3"/>
</dbReference>
<feature type="disulfide bond" evidence="10">
    <location>
        <begin position="122"/>
        <end position="140"/>
    </location>
</feature>
<dbReference type="OrthoDB" id="6372855at2759"/>
<sequence>MNFCRFGWWPQLLMAVLLCTVASANPTDSTAPCNNGQFVCANGRCILGLFRCDDDDDCLDGSDELECILPGQNCKISEFECENRKCIRKWYVCDIDDDCGDGSDERNCNYPDVPCGEDEFRCANRRCIATGLTCDGVDDCRDGSDELNCTLRKSHFTVFCPRI</sequence>
<dbReference type="PANTHER" id="PTHR22722">
    <property type="entry name" value="LOW-DENSITY LIPOPROTEIN RECEPTOR-RELATED PROTEIN 2-RELATED"/>
    <property type="match status" value="1"/>
</dbReference>
<evidence type="ECO:0000256" key="5">
    <source>
        <dbReference type="ARBA" id="ARBA00022989"/>
    </source>
</evidence>
<dbReference type="GO" id="GO:0005886">
    <property type="term" value="C:plasma membrane"/>
    <property type="evidence" value="ECO:0007669"/>
    <property type="project" value="TreeGrafter"/>
</dbReference>
<name>A0A8B7NW70_HYAAZ</name>
<dbReference type="FunFam" id="4.10.400.10:FF:000011">
    <property type="entry name" value="Low-density lipoprotein receptor-related protein 1"/>
    <property type="match status" value="1"/>
</dbReference>
<protein>
    <submittedName>
        <fullName evidence="13">Low-density lipoprotein receptor-related protein 4-like</fullName>
    </submittedName>
</protein>
<dbReference type="OMA" id="EINCHIG"/>
<dbReference type="SUPFAM" id="SSF57424">
    <property type="entry name" value="LDL receptor-like module"/>
    <property type="match status" value="3"/>
</dbReference>
<evidence type="ECO:0000256" key="2">
    <source>
        <dbReference type="ARBA" id="ARBA00004308"/>
    </source>
</evidence>
<evidence type="ECO:0000256" key="3">
    <source>
        <dbReference type="ARBA" id="ARBA00022692"/>
    </source>
</evidence>
<dbReference type="InterPro" id="IPR051221">
    <property type="entry name" value="LDLR-related"/>
</dbReference>
<feature type="disulfide bond" evidence="10">
    <location>
        <begin position="40"/>
        <end position="58"/>
    </location>
</feature>
<evidence type="ECO:0000256" key="9">
    <source>
        <dbReference type="ARBA" id="ARBA00023180"/>
    </source>
</evidence>
<evidence type="ECO:0000256" key="10">
    <source>
        <dbReference type="PROSITE-ProRule" id="PRU00124"/>
    </source>
</evidence>
<organism evidence="12 13">
    <name type="scientific">Hyalella azteca</name>
    <name type="common">Amphipod</name>
    <dbReference type="NCBI Taxonomy" id="294128"/>
    <lineage>
        <taxon>Eukaryota</taxon>
        <taxon>Metazoa</taxon>
        <taxon>Ecdysozoa</taxon>
        <taxon>Arthropoda</taxon>
        <taxon>Crustacea</taxon>
        <taxon>Multicrustacea</taxon>
        <taxon>Malacostraca</taxon>
        <taxon>Eumalacostraca</taxon>
        <taxon>Peracarida</taxon>
        <taxon>Amphipoda</taxon>
        <taxon>Senticaudata</taxon>
        <taxon>Talitrida</taxon>
        <taxon>Talitroidea</taxon>
        <taxon>Hyalellidae</taxon>
        <taxon>Hyalella</taxon>
    </lineage>
</organism>
<dbReference type="InterPro" id="IPR002172">
    <property type="entry name" value="LDrepeatLR_classA_rpt"/>
</dbReference>
<keyword evidence="6" id="KW-0472">Membrane</keyword>
<dbReference type="InterPro" id="IPR036055">
    <property type="entry name" value="LDL_receptor-like_sf"/>
</dbReference>
<dbReference type="SMART" id="SM00192">
    <property type="entry name" value="LDLa"/>
    <property type="match status" value="3"/>
</dbReference>
<dbReference type="GO" id="GO:0043235">
    <property type="term" value="C:receptor complex"/>
    <property type="evidence" value="ECO:0007669"/>
    <property type="project" value="TreeGrafter"/>
</dbReference>
<gene>
    <name evidence="13" type="primary">LOC108674575</name>
</gene>
<feature type="disulfide bond" evidence="10">
    <location>
        <begin position="74"/>
        <end position="86"/>
    </location>
</feature>